<feature type="domain" description="DUF6457" evidence="2">
    <location>
        <begin position="12"/>
        <end position="92"/>
    </location>
</feature>
<protein>
    <recommendedName>
        <fullName evidence="2">DUF6457 domain-containing protein</fullName>
    </recommendedName>
</protein>
<dbReference type="AlphaFoldDB" id="A0A931FC94"/>
<evidence type="ECO:0000313" key="3">
    <source>
        <dbReference type="EMBL" id="MBF9068238.1"/>
    </source>
</evidence>
<dbReference type="InterPro" id="IPR045598">
    <property type="entry name" value="DUF6457"/>
</dbReference>
<reference evidence="3" key="1">
    <citation type="submission" date="2020-11" db="EMBL/GenBank/DDBJ databases">
        <title>Isolation and identification of active actinomycetes.</title>
        <authorList>
            <person name="Yu B."/>
        </authorList>
    </citation>
    <scope>NUCLEOTIDE SEQUENCE</scope>
    <source>
        <strain evidence="3">NEAU-YB345</strain>
    </source>
</reference>
<name>A0A931FC94_9ACTN</name>
<evidence type="ECO:0000259" key="2">
    <source>
        <dbReference type="Pfam" id="PF20058"/>
    </source>
</evidence>
<gene>
    <name evidence="3" type="ORF">I2501_09330</name>
</gene>
<proteinExistence type="predicted"/>
<evidence type="ECO:0000256" key="1">
    <source>
        <dbReference type="SAM" id="MobiDB-lite"/>
    </source>
</evidence>
<feature type="region of interest" description="Disordered" evidence="1">
    <location>
        <begin position="91"/>
        <end position="114"/>
    </location>
</feature>
<comment type="caution">
    <text evidence="3">The sequence shown here is derived from an EMBL/GenBank/DDBJ whole genome shotgun (WGS) entry which is preliminary data.</text>
</comment>
<feature type="compositionally biased region" description="Basic and acidic residues" evidence="1">
    <location>
        <begin position="103"/>
        <end position="114"/>
    </location>
</feature>
<dbReference type="EMBL" id="JADPRT010000003">
    <property type="protein sequence ID" value="MBF9068238.1"/>
    <property type="molecule type" value="Genomic_DNA"/>
</dbReference>
<dbReference type="Pfam" id="PF20058">
    <property type="entry name" value="DUF6457"/>
    <property type="match status" value="1"/>
</dbReference>
<dbReference type="Proteomes" id="UP000657385">
    <property type="component" value="Unassembled WGS sequence"/>
</dbReference>
<sequence length="114" mass="11660">MQEVGLIIGDDGVVLHDWIAAVKTELGIDLDVDVTGLLDMTRDVAHGVARPAAPLTAFLVGYAAASAGGGPEAVAEANRKAVALAVRWAAEQSGEHGNGQDTGDGKARSDEQRG</sequence>
<accession>A0A931FC94</accession>
<evidence type="ECO:0000313" key="4">
    <source>
        <dbReference type="Proteomes" id="UP000657385"/>
    </source>
</evidence>
<keyword evidence="4" id="KW-1185">Reference proteome</keyword>
<organism evidence="3 4">
    <name type="scientific">Streptacidiphilus fuscans</name>
    <dbReference type="NCBI Taxonomy" id="2789292"/>
    <lineage>
        <taxon>Bacteria</taxon>
        <taxon>Bacillati</taxon>
        <taxon>Actinomycetota</taxon>
        <taxon>Actinomycetes</taxon>
        <taxon>Kitasatosporales</taxon>
        <taxon>Streptomycetaceae</taxon>
        <taxon>Streptacidiphilus</taxon>
    </lineage>
</organism>